<sequence>MQSTTLRRNRVLKTTPQNMVWVQSSYKMAKASWFCFTDSHRRLKELRSNRKRTVGNYLWCEEVLPLNLRPTCDGDRRPQTADFYRKQASLESTQATATCQPLIPT</sequence>
<evidence type="ECO:0000313" key="1">
    <source>
        <dbReference type="EMBL" id="GFO48391.1"/>
    </source>
</evidence>
<reference evidence="1 2" key="1">
    <citation type="journal article" date="2021" name="Elife">
        <title>Chloroplast acquisition without the gene transfer in kleptoplastic sea slugs, Plakobranchus ocellatus.</title>
        <authorList>
            <person name="Maeda T."/>
            <person name="Takahashi S."/>
            <person name="Yoshida T."/>
            <person name="Shimamura S."/>
            <person name="Takaki Y."/>
            <person name="Nagai Y."/>
            <person name="Toyoda A."/>
            <person name="Suzuki Y."/>
            <person name="Arimoto A."/>
            <person name="Ishii H."/>
            <person name="Satoh N."/>
            <person name="Nishiyama T."/>
            <person name="Hasebe M."/>
            <person name="Maruyama T."/>
            <person name="Minagawa J."/>
            <person name="Obokata J."/>
            <person name="Shigenobu S."/>
        </authorList>
    </citation>
    <scope>NUCLEOTIDE SEQUENCE [LARGE SCALE GENOMIC DNA]</scope>
</reference>
<dbReference type="Proteomes" id="UP000735302">
    <property type="component" value="Unassembled WGS sequence"/>
</dbReference>
<accession>A0AAV4DX27</accession>
<comment type="caution">
    <text evidence="1">The sequence shown here is derived from an EMBL/GenBank/DDBJ whole genome shotgun (WGS) entry which is preliminary data.</text>
</comment>
<keyword evidence="2" id="KW-1185">Reference proteome</keyword>
<proteinExistence type="predicted"/>
<dbReference type="AlphaFoldDB" id="A0AAV4DX27"/>
<dbReference type="EMBL" id="BLXT01008389">
    <property type="protein sequence ID" value="GFO48391.1"/>
    <property type="molecule type" value="Genomic_DNA"/>
</dbReference>
<gene>
    <name evidence="1" type="ORF">PoB_007489600</name>
</gene>
<protein>
    <submittedName>
        <fullName evidence="1">Uncharacterized protein</fullName>
    </submittedName>
</protein>
<name>A0AAV4DX27_9GAST</name>
<organism evidence="1 2">
    <name type="scientific">Plakobranchus ocellatus</name>
    <dbReference type="NCBI Taxonomy" id="259542"/>
    <lineage>
        <taxon>Eukaryota</taxon>
        <taxon>Metazoa</taxon>
        <taxon>Spiralia</taxon>
        <taxon>Lophotrochozoa</taxon>
        <taxon>Mollusca</taxon>
        <taxon>Gastropoda</taxon>
        <taxon>Heterobranchia</taxon>
        <taxon>Euthyneura</taxon>
        <taxon>Panpulmonata</taxon>
        <taxon>Sacoglossa</taxon>
        <taxon>Placobranchoidea</taxon>
        <taxon>Plakobranchidae</taxon>
        <taxon>Plakobranchus</taxon>
    </lineage>
</organism>
<evidence type="ECO:0000313" key="2">
    <source>
        <dbReference type="Proteomes" id="UP000735302"/>
    </source>
</evidence>